<protein>
    <submittedName>
        <fullName evidence="1">Uncharacterized protein</fullName>
    </submittedName>
</protein>
<reference evidence="1" key="1">
    <citation type="submission" date="2024-07" db="EMBL/GenBank/DDBJ databases">
        <authorList>
            <person name="Yu S.T."/>
        </authorList>
    </citation>
    <scope>NUCLEOTIDE SEQUENCE</scope>
    <source>
        <strain evidence="1">R39</strain>
    </source>
</reference>
<sequence>MSDSVAVVAVPATGYDPAAAAPAEVAAGLADEQLDLVGDAHRV</sequence>
<gene>
    <name evidence="1" type="ORF">AB5J52_37795</name>
</gene>
<organism evidence="1">
    <name type="scientific">Streptomyces sp. R39</name>
    <dbReference type="NCBI Taxonomy" id="3238631"/>
    <lineage>
        <taxon>Bacteria</taxon>
        <taxon>Bacillati</taxon>
        <taxon>Actinomycetota</taxon>
        <taxon>Actinomycetes</taxon>
        <taxon>Kitasatosporales</taxon>
        <taxon>Streptomycetaceae</taxon>
        <taxon>Streptomyces</taxon>
    </lineage>
</organism>
<accession>A0AB39QY71</accession>
<dbReference type="EMBL" id="CP163441">
    <property type="protein sequence ID" value="XDQ47574.1"/>
    <property type="molecule type" value="Genomic_DNA"/>
</dbReference>
<evidence type="ECO:0000313" key="1">
    <source>
        <dbReference type="EMBL" id="XDQ47574.1"/>
    </source>
</evidence>
<dbReference type="RefSeq" id="WP_369226479.1">
    <property type="nucleotide sequence ID" value="NZ_CP163441.1"/>
</dbReference>
<name>A0AB39QY71_9ACTN</name>
<proteinExistence type="predicted"/>
<dbReference type="AlphaFoldDB" id="A0AB39QY71"/>